<dbReference type="InterPro" id="IPR016032">
    <property type="entry name" value="Sig_transdc_resp-reg_C-effctor"/>
</dbReference>
<dbReference type="Gene3D" id="1.10.10.10">
    <property type="entry name" value="Winged helix-like DNA-binding domain superfamily/Winged helix DNA-binding domain"/>
    <property type="match status" value="1"/>
</dbReference>
<protein>
    <submittedName>
        <fullName evidence="4">Phosphate regulon transcriptional regulatory protein PhoB</fullName>
    </submittedName>
</protein>
<dbReference type="SUPFAM" id="SSF46894">
    <property type="entry name" value="C-terminal effector domain of the bipartite response regulators"/>
    <property type="match status" value="1"/>
</dbReference>
<evidence type="ECO:0000256" key="2">
    <source>
        <dbReference type="PROSITE-ProRule" id="PRU01091"/>
    </source>
</evidence>
<evidence type="ECO:0000259" key="3">
    <source>
        <dbReference type="PROSITE" id="PS51755"/>
    </source>
</evidence>
<name>A0ABM9DXH6_9HYPH</name>
<accession>A0ABM9DXH6</accession>
<dbReference type="Pfam" id="PF00486">
    <property type="entry name" value="Trans_reg_C"/>
    <property type="match status" value="1"/>
</dbReference>
<sequence>MLENPEKVLSRDELIEAAWPGNVYVGPRTVDVHISRLAKVARAVIPACHYRTVRLGGYALECQSF</sequence>
<gene>
    <name evidence="4" type="ORF">MES5069_270155</name>
</gene>
<organism evidence="4 5">
    <name type="scientific">Mesorhizobium escarrei</name>
    <dbReference type="NCBI Taxonomy" id="666018"/>
    <lineage>
        <taxon>Bacteria</taxon>
        <taxon>Pseudomonadati</taxon>
        <taxon>Pseudomonadota</taxon>
        <taxon>Alphaproteobacteria</taxon>
        <taxon>Hyphomicrobiales</taxon>
        <taxon>Phyllobacteriaceae</taxon>
        <taxon>Mesorhizobium</taxon>
    </lineage>
</organism>
<dbReference type="InterPro" id="IPR036388">
    <property type="entry name" value="WH-like_DNA-bd_sf"/>
</dbReference>
<evidence type="ECO:0000313" key="5">
    <source>
        <dbReference type="Proteomes" id="UP001153050"/>
    </source>
</evidence>
<feature type="DNA-binding region" description="OmpR/PhoB-type" evidence="2">
    <location>
        <begin position="1"/>
        <end position="62"/>
    </location>
</feature>
<keyword evidence="1 2" id="KW-0238">DNA-binding</keyword>
<feature type="domain" description="OmpR/PhoB-type" evidence="3">
    <location>
        <begin position="1"/>
        <end position="62"/>
    </location>
</feature>
<dbReference type="CDD" id="cd00383">
    <property type="entry name" value="trans_reg_C"/>
    <property type="match status" value="1"/>
</dbReference>
<dbReference type="InterPro" id="IPR001867">
    <property type="entry name" value="OmpR/PhoB-type_DNA-bd"/>
</dbReference>
<keyword evidence="5" id="KW-1185">Reference proteome</keyword>
<dbReference type="PROSITE" id="PS51755">
    <property type="entry name" value="OMPR_PHOB"/>
    <property type="match status" value="1"/>
</dbReference>
<evidence type="ECO:0000313" key="4">
    <source>
        <dbReference type="EMBL" id="CAH2400927.1"/>
    </source>
</evidence>
<reference evidence="4 5" key="1">
    <citation type="submission" date="2022-03" db="EMBL/GenBank/DDBJ databases">
        <authorList>
            <person name="Brunel B."/>
        </authorList>
    </citation>
    <scope>NUCLEOTIDE SEQUENCE [LARGE SCALE GENOMIC DNA]</scope>
    <source>
        <strain evidence="4">STM5069sample</strain>
    </source>
</reference>
<evidence type="ECO:0000256" key="1">
    <source>
        <dbReference type="ARBA" id="ARBA00023125"/>
    </source>
</evidence>
<proteinExistence type="predicted"/>
<dbReference type="EMBL" id="CAKXZT010000121">
    <property type="protein sequence ID" value="CAH2400927.1"/>
    <property type="molecule type" value="Genomic_DNA"/>
</dbReference>
<comment type="caution">
    <text evidence="4">The sequence shown here is derived from an EMBL/GenBank/DDBJ whole genome shotgun (WGS) entry which is preliminary data.</text>
</comment>
<dbReference type="Proteomes" id="UP001153050">
    <property type="component" value="Unassembled WGS sequence"/>
</dbReference>